<sequence length="180" mass="18855">MAERSSRRADAVRLARAQGLFNMACGLWPSLSMSSYEKVYGAKTDRFLVRTVGSLLVGVGLNQLRAAARPEGLPYAKRLGTSAALTQLRLDLINVFTGRVPPTYLIDAAAQAGWLYAWRRTAEPPPARTGTKIATQLGVALAGAAIGGGAAWAGDALGRRAARPAGEGAVTVPSPEVQPV</sequence>
<keyword evidence="2" id="KW-1185">Reference proteome</keyword>
<dbReference type="EMBL" id="JAPNUD010000037">
    <property type="protein sequence ID" value="MDA0642196.1"/>
    <property type="molecule type" value="Genomic_DNA"/>
</dbReference>
<reference evidence="1 2" key="1">
    <citation type="submission" date="2022-11" db="EMBL/GenBank/DDBJ databases">
        <title>Nonomuraea corallina sp. nov., a new species of the genus Nonomuraea isolated from sea side sediment in Thai sea.</title>
        <authorList>
            <person name="Ngamcharungchit C."/>
            <person name="Matsumoto A."/>
            <person name="Suriyachadkun C."/>
            <person name="Panbangred W."/>
            <person name="Inahashi Y."/>
            <person name="Intra B."/>
        </authorList>
    </citation>
    <scope>NUCLEOTIDE SEQUENCE [LARGE SCALE GENOMIC DNA]</scope>
    <source>
        <strain evidence="1 2">DSM 43553</strain>
    </source>
</reference>
<evidence type="ECO:0000313" key="2">
    <source>
        <dbReference type="Proteomes" id="UP001212498"/>
    </source>
</evidence>
<dbReference type="RefSeq" id="WP_271276794.1">
    <property type="nucleotide sequence ID" value="NZ_BAABFD010000004.1"/>
</dbReference>
<comment type="caution">
    <text evidence="1">The sequence shown here is derived from an EMBL/GenBank/DDBJ whole genome shotgun (WGS) entry which is preliminary data.</text>
</comment>
<accession>A0ABT4SY86</accession>
<dbReference type="Proteomes" id="UP001212498">
    <property type="component" value="Unassembled WGS sequence"/>
</dbReference>
<organism evidence="1 2">
    <name type="scientific">Nonomuraea ferruginea</name>
    <dbReference type="NCBI Taxonomy" id="46174"/>
    <lineage>
        <taxon>Bacteria</taxon>
        <taxon>Bacillati</taxon>
        <taxon>Actinomycetota</taxon>
        <taxon>Actinomycetes</taxon>
        <taxon>Streptosporangiales</taxon>
        <taxon>Streptosporangiaceae</taxon>
        <taxon>Nonomuraea</taxon>
    </lineage>
</organism>
<gene>
    <name evidence="1" type="ORF">OUY24_16300</name>
</gene>
<evidence type="ECO:0000313" key="1">
    <source>
        <dbReference type="EMBL" id="MDA0642196.1"/>
    </source>
</evidence>
<name>A0ABT4SY86_9ACTN</name>
<protein>
    <submittedName>
        <fullName evidence="1">Uncharacterized protein</fullName>
    </submittedName>
</protein>
<proteinExistence type="predicted"/>